<dbReference type="PROSITE" id="PS50244">
    <property type="entry name" value="S5A_REDUCTASE"/>
    <property type="match status" value="1"/>
</dbReference>
<evidence type="ECO:0000256" key="7">
    <source>
        <dbReference type="ARBA" id="ARBA00022691"/>
    </source>
</evidence>
<dbReference type="EC" id="2.1.1.71" evidence="15"/>
<dbReference type="PANTHER" id="PTHR15458">
    <property type="entry name" value="PHOSPHATIDYLETHANOLAMINE N-METHYLTRANSFERASE"/>
    <property type="match status" value="1"/>
</dbReference>
<dbReference type="InterPro" id="IPR024960">
    <property type="entry name" value="PEMT/MFAP"/>
</dbReference>
<reference evidence="17" key="1">
    <citation type="submission" date="2021-01" db="EMBL/GenBank/DDBJ databases">
        <authorList>
            <person name="Eckstrom K.M.E."/>
        </authorList>
    </citation>
    <scope>NUCLEOTIDE SEQUENCE</scope>
    <source>
        <strain evidence="17">UVCC 0001</strain>
    </source>
</reference>
<comment type="caution">
    <text evidence="17">The sequence shown here is derived from an EMBL/GenBank/DDBJ whole genome shotgun (WGS) entry which is preliminary data.</text>
</comment>
<keyword evidence="8 16" id="KW-0812">Transmembrane</keyword>
<evidence type="ECO:0000313" key="17">
    <source>
        <dbReference type="EMBL" id="KAK2077303.1"/>
    </source>
</evidence>
<evidence type="ECO:0000256" key="8">
    <source>
        <dbReference type="ARBA" id="ARBA00022692"/>
    </source>
</evidence>
<evidence type="ECO:0000256" key="15">
    <source>
        <dbReference type="ARBA" id="ARBA00034137"/>
    </source>
</evidence>
<sequence>MFETASKEDWVVIAALASPHILYAFIWFNSDTWRRWFGKSSVEKFETAAWLLKVVQFSSVIYWYLAKKPEGLDLWRISPLAAAVAAVLMAAGQALNIGIYRAIGHPGVYYGFKLGHKIPWVNGFPFNVVSHPQYVGSVLSVWAIAVLVWSQAPTGLGLLTAYWTGLYVITGVQESCF</sequence>
<keyword evidence="12 16" id="KW-0472">Membrane</keyword>
<proteinExistence type="predicted"/>
<dbReference type="Gene3D" id="1.20.120.1630">
    <property type="match status" value="1"/>
</dbReference>
<dbReference type="GO" id="GO:0005789">
    <property type="term" value="C:endoplasmic reticulum membrane"/>
    <property type="evidence" value="ECO:0007669"/>
    <property type="project" value="UniProtKB-SubCell"/>
</dbReference>
<keyword evidence="5" id="KW-0489">Methyltransferase</keyword>
<keyword evidence="7" id="KW-0949">S-adenosyl-L-methionine</keyword>
<comment type="subcellular location">
    <subcellularLocation>
        <location evidence="1">Endoplasmic reticulum membrane</location>
        <topology evidence="1">Multi-pass membrane protein</topology>
    </subcellularLocation>
</comment>
<feature type="transmembrane region" description="Helical" evidence="16">
    <location>
        <begin position="48"/>
        <end position="65"/>
    </location>
</feature>
<keyword evidence="9" id="KW-0256">Endoplasmic reticulum</keyword>
<dbReference type="GO" id="GO:0032259">
    <property type="term" value="P:methylation"/>
    <property type="evidence" value="ECO:0007669"/>
    <property type="project" value="UniProtKB-KW"/>
</dbReference>
<dbReference type="Pfam" id="PF04191">
    <property type="entry name" value="PEMT"/>
    <property type="match status" value="1"/>
</dbReference>
<evidence type="ECO:0000256" key="12">
    <source>
        <dbReference type="ARBA" id="ARBA00023136"/>
    </source>
</evidence>
<evidence type="ECO:0000256" key="5">
    <source>
        <dbReference type="ARBA" id="ARBA00022603"/>
    </source>
</evidence>
<dbReference type="GO" id="GO:0000773">
    <property type="term" value="F:phosphatidyl-N-methylethanolamine N-methyltransferase activity"/>
    <property type="evidence" value="ECO:0007669"/>
    <property type="project" value="UniProtKB-EC"/>
</dbReference>
<keyword evidence="6" id="KW-0808">Transferase</keyword>
<evidence type="ECO:0000256" key="1">
    <source>
        <dbReference type="ARBA" id="ARBA00004477"/>
    </source>
</evidence>
<protein>
    <recommendedName>
        <fullName evidence="15">phosphatidyl-N-methylethanolamine N-methyltransferase</fullName>
        <ecNumber evidence="15">2.1.1.71</ecNumber>
    </recommendedName>
</protein>
<name>A0AAD9IFK1_PROWI</name>
<evidence type="ECO:0000256" key="14">
    <source>
        <dbReference type="ARBA" id="ARBA00023264"/>
    </source>
</evidence>
<evidence type="ECO:0000256" key="10">
    <source>
        <dbReference type="ARBA" id="ARBA00022989"/>
    </source>
</evidence>
<feature type="transmembrane region" description="Helical" evidence="16">
    <location>
        <begin position="77"/>
        <end position="103"/>
    </location>
</feature>
<keyword evidence="10 16" id="KW-1133">Transmembrane helix</keyword>
<evidence type="ECO:0000256" key="3">
    <source>
        <dbReference type="ARBA" id="ARBA00005189"/>
    </source>
</evidence>
<evidence type="ECO:0000256" key="4">
    <source>
        <dbReference type="ARBA" id="ARBA00022516"/>
    </source>
</evidence>
<dbReference type="GO" id="GO:0006656">
    <property type="term" value="P:phosphatidylcholine biosynthetic process"/>
    <property type="evidence" value="ECO:0007669"/>
    <property type="project" value="InterPro"/>
</dbReference>
<evidence type="ECO:0000256" key="16">
    <source>
        <dbReference type="SAM" id="Phobius"/>
    </source>
</evidence>
<evidence type="ECO:0000256" key="6">
    <source>
        <dbReference type="ARBA" id="ARBA00022679"/>
    </source>
</evidence>
<dbReference type="AlphaFoldDB" id="A0AAD9IFK1"/>
<feature type="transmembrane region" description="Helical" evidence="16">
    <location>
        <begin position="9"/>
        <end position="28"/>
    </location>
</feature>
<dbReference type="InterPro" id="IPR007318">
    <property type="entry name" value="Phopholipid_MeTrfase"/>
</dbReference>
<dbReference type="EMBL" id="JASFZW010000007">
    <property type="protein sequence ID" value="KAK2077303.1"/>
    <property type="molecule type" value="Genomic_DNA"/>
</dbReference>
<comment type="pathway">
    <text evidence="2">Phospholipid metabolism; phosphatidylcholine biosynthesis.</text>
</comment>
<keyword evidence="11" id="KW-0443">Lipid metabolism</keyword>
<evidence type="ECO:0000256" key="9">
    <source>
        <dbReference type="ARBA" id="ARBA00022824"/>
    </source>
</evidence>
<accession>A0AAD9IFK1</accession>
<keyword evidence="4" id="KW-0444">Lipid biosynthesis</keyword>
<organism evidence="17 18">
    <name type="scientific">Prototheca wickerhamii</name>
    <dbReference type="NCBI Taxonomy" id="3111"/>
    <lineage>
        <taxon>Eukaryota</taxon>
        <taxon>Viridiplantae</taxon>
        <taxon>Chlorophyta</taxon>
        <taxon>core chlorophytes</taxon>
        <taxon>Trebouxiophyceae</taxon>
        <taxon>Chlorellales</taxon>
        <taxon>Chlorellaceae</taxon>
        <taxon>Prototheca</taxon>
    </lineage>
</organism>
<evidence type="ECO:0000313" key="18">
    <source>
        <dbReference type="Proteomes" id="UP001255856"/>
    </source>
</evidence>
<dbReference type="Proteomes" id="UP001255856">
    <property type="component" value="Unassembled WGS sequence"/>
</dbReference>
<dbReference type="PANTHER" id="PTHR15458:SF5">
    <property type="entry name" value="PHOSPHATIDYLETHANOLAMINE N-METHYLTRANSFERASE"/>
    <property type="match status" value="1"/>
</dbReference>
<keyword evidence="14" id="KW-1208">Phospholipid metabolism</keyword>
<evidence type="ECO:0000256" key="11">
    <source>
        <dbReference type="ARBA" id="ARBA00023098"/>
    </source>
</evidence>
<evidence type="ECO:0000256" key="2">
    <source>
        <dbReference type="ARBA" id="ARBA00004969"/>
    </source>
</evidence>
<keyword evidence="13" id="KW-0594">Phospholipid biosynthesis</keyword>
<evidence type="ECO:0000256" key="13">
    <source>
        <dbReference type="ARBA" id="ARBA00023209"/>
    </source>
</evidence>
<keyword evidence="18" id="KW-1185">Reference proteome</keyword>
<comment type="pathway">
    <text evidence="3">Lipid metabolism.</text>
</comment>
<gene>
    <name evidence="17" type="ORF">QBZ16_004937</name>
</gene>